<organism evidence="1 2">
    <name type="scientific">Acidilobus saccharovorans (strain DSM 16705 / JCM 18335 / VKM B-2471 / 345-15)</name>
    <dbReference type="NCBI Taxonomy" id="666510"/>
    <lineage>
        <taxon>Archaea</taxon>
        <taxon>Thermoproteota</taxon>
        <taxon>Thermoprotei</taxon>
        <taxon>Acidilobales</taxon>
        <taxon>Acidilobaceae</taxon>
        <taxon>Acidilobus</taxon>
    </lineage>
</organism>
<dbReference type="RefSeq" id="WP_013266949.1">
    <property type="nucleotide sequence ID" value="NC_014374.1"/>
</dbReference>
<accession>D9Q299</accession>
<sequence length="88" mass="10156">MSEYLSQVREMLSKDAGKYNIKVENKGKNALSITREGSELMSIRDADDNVELTFRGQKYTYDKWYTKPQHLVQVIINVLNANTQQNDA</sequence>
<dbReference type="AlphaFoldDB" id="D9Q299"/>
<proteinExistence type="predicted"/>
<dbReference type="KEGG" id="asc:ASAC_1032"/>
<dbReference type="Proteomes" id="UP000000346">
    <property type="component" value="Chromosome"/>
</dbReference>
<gene>
    <name evidence="1" type="ordered locus">ASAC_1032</name>
</gene>
<evidence type="ECO:0000313" key="1">
    <source>
        <dbReference type="EMBL" id="ADL19437.1"/>
    </source>
</evidence>
<dbReference type="eggNOG" id="arCOG04211">
    <property type="taxonomic scope" value="Archaea"/>
</dbReference>
<dbReference type="GeneID" id="9499276"/>
<name>D9Q299_ACIS3</name>
<evidence type="ECO:0000313" key="2">
    <source>
        <dbReference type="Proteomes" id="UP000000346"/>
    </source>
</evidence>
<keyword evidence="2" id="KW-1185">Reference proteome</keyword>
<protein>
    <submittedName>
        <fullName evidence="1">Uncharacterized protein</fullName>
    </submittedName>
</protein>
<dbReference type="HOGENOM" id="CLU_2565896_0_0_2"/>
<dbReference type="OrthoDB" id="45830at2157"/>
<reference evidence="1 2" key="1">
    <citation type="journal article" date="2010" name="Appl. Environ. Microbiol.">
        <title>The genome sequence of the crenarchaeon Acidilobus saccharovorans supports a new order, Acidilobales, and suggests an important ecological role in terrestrial acidic hot springs.</title>
        <authorList>
            <person name="Mardanov A.V."/>
            <person name="Svetlitchnyi V.A."/>
            <person name="Beletsky A.V."/>
            <person name="Prokofeva M.I."/>
            <person name="Bonch-Osmolovskaya E.A."/>
            <person name="Ravin N.V."/>
            <person name="Skryabin K.G."/>
        </authorList>
    </citation>
    <scope>NUCLEOTIDE SEQUENCE [LARGE SCALE GENOMIC DNA]</scope>
    <source>
        <strain evidence="2">DSM 16705 / JCM 18335 / VKM B-2471 / 345-15</strain>
    </source>
</reference>
<dbReference type="InParanoid" id="D9Q299"/>
<dbReference type="EMBL" id="CP001742">
    <property type="protein sequence ID" value="ADL19437.1"/>
    <property type="molecule type" value="Genomic_DNA"/>
</dbReference>